<proteinExistence type="inferred from homology"/>
<feature type="transmembrane region" description="Helical" evidence="10">
    <location>
        <begin position="329"/>
        <end position="349"/>
    </location>
</feature>
<dbReference type="PANTHER" id="PTHR24305">
    <property type="entry name" value="CYTOCHROME P450"/>
    <property type="match status" value="1"/>
</dbReference>
<keyword evidence="12" id="KW-1185">Reference proteome</keyword>
<dbReference type="InterPro" id="IPR002401">
    <property type="entry name" value="Cyt_P450_E_grp-I"/>
</dbReference>
<evidence type="ECO:0000256" key="9">
    <source>
        <dbReference type="PIRSR" id="PIRSR602401-1"/>
    </source>
</evidence>
<evidence type="ECO:0000256" key="4">
    <source>
        <dbReference type="ARBA" id="ARBA00022617"/>
    </source>
</evidence>
<keyword evidence="7 9" id="KW-0408">Iron</keyword>
<gene>
    <name evidence="11" type="ORF">BO83DRAFT_362782</name>
</gene>
<comment type="cofactor">
    <cofactor evidence="1 9">
        <name>heme</name>
        <dbReference type="ChEBI" id="CHEBI:30413"/>
    </cofactor>
</comment>
<dbReference type="GeneID" id="37051503"/>
<keyword evidence="8 11" id="KW-0503">Monooxygenase</keyword>
<dbReference type="PANTHER" id="PTHR24305:SF107">
    <property type="entry name" value="P450, PUTATIVE (EUROFUNG)-RELATED"/>
    <property type="match status" value="1"/>
</dbReference>
<dbReference type="CDD" id="cd11051">
    <property type="entry name" value="CYP59-like"/>
    <property type="match status" value="1"/>
</dbReference>
<dbReference type="InterPro" id="IPR036396">
    <property type="entry name" value="Cyt_P450_sf"/>
</dbReference>
<feature type="transmembrane region" description="Helical" evidence="10">
    <location>
        <begin position="12"/>
        <end position="32"/>
    </location>
</feature>
<dbReference type="Pfam" id="PF00067">
    <property type="entry name" value="p450"/>
    <property type="match status" value="1"/>
</dbReference>
<evidence type="ECO:0000256" key="5">
    <source>
        <dbReference type="ARBA" id="ARBA00022723"/>
    </source>
</evidence>
<dbReference type="InterPro" id="IPR050121">
    <property type="entry name" value="Cytochrome_P450_monoxygenase"/>
</dbReference>
<dbReference type="GO" id="GO:0005506">
    <property type="term" value="F:iron ion binding"/>
    <property type="evidence" value="ECO:0007669"/>
    <property type="project" value="InterPro"/>
</dbReference>
<accession>A0A317VHQ4</accession>
<dbReference type="VEuPathDB" id="FungiDB:BO83DRAFT_362782"/>
<evidence type="ECO:0000313" key="12">
    <source>
        <dbReference type="Proteomes" id="UP000246171"/>
    </source>
</evidence>
<dbReference type="PRINTS" id="PR00463">
    <property type="entry name" value="EP450I"/>
</dbReference>
<dbReference type="GO" id="GO:0004497">
    <property type="term" value="F:monooxygenase activity"/>
    <property type="evidence" value="ECO:0007669"/>
    <property type="project" value="UniProtKB-KW"/>
</dbReference>
<dbReference type="GO" id="GO:0020037">
    <property type="term" value="F:heme binding"/>
    <property type="evidence" value="ECO:0007669"/>
    <property type="project" value="InterPro"/>
</dbReference>
<evidence type="ECO:0000256" key="10">
    <source>
        <dbReference type="SAM" id="Phobius"/>
    </source>
</evidence>
<dbReference type="AlphaFoldDB" id="A0A317VHQ4"/>
<evidence type="ECO:0000313" key="11">
    <source>
        <dbReference type="EMBL" id="PWY71380.1"/>
    </source>
</evidence>
<dbReference type="OrthoDB" id="10029320at2759"/>
<dbReference type="RefSeq" id="XP_025387371.1">
    <property type="nucleotide sequence ID" value="XM_025529541.1"/>
</dbReference>
<dbReference type="InterPro" id="IPR001128">
    <property type="entry name" value="Cyt_P450"/>
</dbReference>
<comment type="similarity">
    <text evidence="3">Belongs to the cytochrome P450 family.</text>
</comment>
<sequence>MQNFNFQWEGLGGRIAIASAVTCLISFLYKMVKVRLHMYRLKKQGMPMPPWDPIFGHLRIMPGLAKKCPSDALQSQTFAVLSMQYPGLQNGFYIDVWPFMCPMFVCTTPPLAVQACQTHNLPKPTDLLAPFINPMSGGDTFFTTNGAVWKHDRDLFNHAFSTTVVVGHVDYIIEEAEIYVGILREHAIKGDTFSMDDLACSYMMDVIGNVALNTRFKYQTGHNPIAAAMRSTIELECGREGENNPLRRWNIHRLYRQWRNSRIMEHHIGLELEKRYQEWLQQGETAKARGKSIMDIVIAEYMKNQPTSQSHTLTLDPKFKSWAIIQIRLFLFVGHDSTAVTIIYSLYLLSKHPDTLAKIRAEHEQIFSSKAGSVSTQIKAHPEKTNQMPYTTAVIKETLRLFPPANGLRFGRPGVSLSDTHRTDGRTFPVDDCAVWLVHTAIQRNPGYWPHAHEFVPDRWLVEPGHELYPPTGGWRPFERGARDCVGQNMAMLAIKITLAMLVREFDFDSQYEEWDRKNPAAGAVRTMFGERAYMVAKGAAHPAQGYPCKVRLAV</sequence>
<evidence type="ECO:0000256" key="6">
    <source>
        <dbReference type="ARBA" id="ARBA00023002"/>
    </source>
</evidence>
<comment type="caution">
    <text evidence="11">The sequence shown here is derived from an EMBL/GenBank/DDBJ whole genome shotgun (WGS) entry which is preliminary data.</text>
</comment>
<keyword evidence="10" id="KW-1133">Transmembrane helix</keyword>
<keyword evidence="5 9" id="KW-0479">Metal-binding</keyword>
<reference evidence="11" key="1">
    <citation type="submission" date="2016-12" db="EMBL/GenBank/DDBJ databases">
        <title>The genomes of Aspergillus section Nigri reveals drivers in fungal speciation.</title>
        <authorList>
            <consortium name="DOE Joint Genome Institute"/>
            <person name="Vesth T.C."/>
            <person name="Nybo J."/>
            <person name="Theobald S."/>
            <person name="Brandl J."/>
            <person name="Frisvad J.C."/>
            <person name="Nielsen K.F."/>
            <person name="Lyhne E.K."/>
            <person name="Kogle M.E."/>
            <person name="Kuo A."/>
            <person name="Riley R."/>
            <person name="Clum A."/>
            <person name="Nolan M."/>
            <person name="Lipzen A."/>
            <person name="Salamov A."/>
            <person name="Henrissat B."/>
            <person name="Wiebenga A."/>
            <person name="De vries R.P."/>
            <person name="Grigoriev I.V."/>
            <person name="Mortensen U.H."/>
            <person name="Andersen M.R."/>
            <person name="Baker S.E."/>
        </authorList>
    </citation>
    <scope>NUCLEOTIDE SEQUENCE</scope>
    <source>
        <strain evidence="11">CBS 122712</strain>
    </source>
</reference>
<dbReference type="SUPFAM" id="SSF48264">
    <property type="entry name" value="Cytochrome P450"/>
    <property type="match status" value="1"/>
</dbReference>
<keyword evidence="6" id="KW-0560">Oxidoreductase</keyword>
<evidence type="ECO:0000256" key="3">
    <source>
        <dbReference type="ARBA" id="ARBA00010617"/>
    </source>
</evidence>
<evidence type="ECO:0000256" key="8">
    <source>
        <dbReference type="ARBA" id="ARBA00023033"/>
    </source>
</evidence>
<comment type="pathway">
    <text evidence="2">Secondary metabolite biosynthesis.</text>
</comment>
<evidence type="ECO:0000256" key="1">
    <source>
        <dbReference type="ARBA" id="ARBA00001971"/>
    </source>
</evidence>
<dbReference type="Proteomes" id="UP000246171">
    <property type="component" value="Unassembled WGS sequence"/>
</dbReference>
<dbReference type="GO" id="GO:0016705">
    <property type="term" value="F:oxidoreductase activity, acting on paired donors, with incorporation or reduction of molecular oxygen"/>
    <property type="evidence" value="ECO:0007669"/>
    <property type="project" value="InterPro"/>
</dbReference>
<keyword evidence="4 9" id="KW-0349">Heme</keyword>
<feature type="binding site" description="axial binding residue" evidence="9">
    <location>
        <position position="485"/>
    </location>
    <ligand>
        <name>heme</name>
        <dbReference type="ChEBI" id="CHEBI:30413"/>
    </ligand>
    <ligandPart>
        <name>Fe</name>
        <dbReference type="ChEBI" id="CHEBI:18248"/>
    </ligandPart>
</feature>
<dbReference type="PRINTS" id="PR00385">
    <property type="entry name" value="P450"/>
</dbReference>
<evidence type="ECO:0000256" key="7">
    <source>
        <dbReference type="ARBA" id="ARBA00023004"/>
    </source>
</evidence>
<name>A0A317VHQ4_ASPEC</name>
<keyword evidence="10" id="KW-0472">Membrane</keyword>
<dbReference type="EMBL" id="MSFU01000015">
    <property type="protein sequence ID" value="PWY71380.1"/>
    <property type="molecule type" value="Genomic_DNA"/>
</dbReference>
<keyword evidence="10" id="KW-0812">Transmembrane</keyword>
<protein>
    <submittedName>
        <fullName evidence="11">Sterigmatocystin biosynthesis P450 monooxygenase stcS</fullName>
    </submittedName>
</protein>
<evidence type="ECO:0000256" key="2">
    <source>
        <dbReference type="ARBA" id="ARBA00005179"/>
    </source>
</evidence>
<dbReference type="Gene3D" id="1.10.630.10">
    <property type="entry name" value="Cytochrome P450"/>
    <property type="match status" value="1"/>
</dbReference>
<organism evidence="11 12">
    <name type="scientific">Aspergillus eucalypticola (strain CBS 122712 / IBT 29274)</name>
    <dbReference type="NCBI Taxonomy" id="1448314"/>
    <lineage>
        <taxon>Eukaryota</taxon>
        <taxon>Fungi</taxon>
        <taxon>Dikarya</taxon>
        <taxon>Ascomycota</taxon>
        <taxon>Pezizomycotina</taxon>
        <taxon>Eurotiomycetes</taxon>
        <taxon>Eurotiomycetidae</taxon>
        <taxon>Eurotiales</taxon>
        <taxon>Aspergillaceae</taxon>
        <taxon>Aspergillus</taxon>
        <taxon>Aspergillus subgen. Circumdati</taxon>
    </lineage>
</organism>